<proteinExistence type="predicted"/>
<dbReference type="OrthoDB" id="4330022at2"/>
<keyword evidence="4" id="KW-1185">Reference proteome</keyword>
<dbReference type="AlphaFoldDB" id="A0A5P2BAY2"/>
<evidence type="ECO:0000313" key="3">
    <source>
        <dbReference type="EMBL" id="QES27070.1"/>
    </source>
</evidence>
<evidence type="ECO:0000256" key="1">
    <source>
        <dbReference type="SAM" id="MobiDB-lite"/>
    </source>
</evidence>
<feature type="region of interest" description="Disordered" evidence="1">
    <location>
        <begin position="1"/>
        <end position="25"/>
    </location>
</feature>
<dbReference type="EMBL" id="CP029193">
    <property type="protein sequence ID" value="QES27070.1"/>
    <property type="molecule type" value="Genomic_DNA"/>
</dbReference>
<sequence length="103" mass="10879">MTHRYPGRGATSLCTSRAGPAGLPHPGWRRSVVSTWGWRKSSASGAHDDDCVEIAWTGSTVLIRDSTRPRGAVVAVGPDTWAAFLSAVARGPVPTRDVTAARP</sequence>
<dbReference type="Pfam" id="PF04149">
    <property type="entry name" value="DUF397"/>
    <property type="match status" value="1"/>
</dbReference>
<evidence type="ECO:0000259" key="2">
    <source>
        <dbReference type="Pfam" id="PF04149"/>
    </source>
</evidence>
<evidence type="ECO:0000313" key="4">
    <source>
        <dbReference type="Proteomes" id="UP000323046"/>
    </source>
</evidence>
<name>A0A5P2BAY2_STRVZ</name>
<protein>
    <recommendedName>
        <fullName evidence="2">DUF397 domain-containing protein</fullName>
    </recommendedName>
</protein>
<organism evidence="3 4">
    <name type="scientific">Streptomyces venezuelae</name>
    <dbReference type="NCBI Taxonomy" id="54571"/>
    <lineage>
        <taxon>Bacteria</taxon>
        <taxon>Bacillati</taxon>
        <taxon>Actinomycetota</taxon>
        <taxon>Actinomycetes</taxon>
        <taxon>Kitasatosporales</taxon>
        <taxon>Streptomycetaceae</taxon>
        <taxon>Streptomyces</taxon>
    </lineage>
</organism>
<feature type="domain" description="DUF397" evidence="2">
    <location>
        <begin position="37"/>
        <end position="88"/>
    </location>
</feature>
<dbReference type="InterPro" id="IPR007278">
    <property type="entry name" value="DUF397"/>
</dbReference>
<reference evidence="3 4" key="1">
    <citation type="submission" date="2018-05" db="EMBL/GenBank/DDBJ databases">
        <title>Streptomyces venezuelae.</title>
        <authorList>
            <person name="Kim W."/>
            <person name="Lee N."/>
            <person name="Cho B.-K."/>
        </authorList>
    </citation>
    <scope>NUCLEOTIDE SEQUENCE [LARGE SCALE GENOMIC DNA]</scope>
    <source>
        <strain evidence="3 4">ATCC 14583</strain>
    </source>
</reference>
<gene>
    <name evidence="3" type="ORF">DEJ47_11885</name>
</gene>
<dbReference type="Proteomes" id="UP000323046">
    <property type="component" value="Chromosome"/>
</dbReference>
<accession>A0A5P2BAY2</accession>